<feature type="region of interest" description="Disordered" evidence="4">
    <location>
        <begin position="1"/>
        <end position="24"/>
    </location>
</feature>
<dbReference type="STRING" id="111015.AXF14_10155"/>
<keyword evidence="7" id="KW-1185">Reference proteome</keyword>
<accession>A0A0X8JFY2</accession>
<dbReference type="KEGG" id="ard:AXF14_10155"/>
<dbReference type="InterPro" id="IPR020084">
    <property type="entry name" value="NUDIX_hydrolase_CS"/>
</dbReference>
<dbReference type="Proteomes" id="UP000065220">
    <property type="component" value="Chromosome"/>
</dbReference>
<evidence type="ECO:0000313" key="6">
    <source>
        <dbReference type="EMBL" id="AMD87872.1"/>
    </source>
</evidence>
<dbReference type="RefSeq" id="WP_067942970.1">
    <property type="nucleotide sequence ID" value="NZ_CP014228.1"/>
</dbReference>
<dbReference type="GO" id="GO:0016787">
    <property type="term" value="F:hydrolase activity"/>
    <property type="evidence" value="ECO:0007669"/>
    <property type="project" value="UniProtKB-KW"/>
</dbReference>
<gene>
    <name evidence="6" type="ORF">AXF14_10155</name>
</gene>
<dbReference type="OrthoDB" id="9804442at2"/>
<evidence type="ECO:0000256" key="2">
    <source>
        <dbReference type="ARBA" id="ARBA00022801"/>
    </source>
</evidence>
<dbReference type="PROSITE" id="PS00893">
    <property type="entry name" value="NUDIX_BOX"/>
    <property type="match status" value="1"/>
</dbReference>
<feature type="compositionally biased region" description="Basic and acidic residues" evidence="4">
    <location>
        <begin position="8"/>
        <end position="24"/>
    </location>
</feature>
<dbReference type="PANTHER" id="PTHR43046">
    <property type="entry name" value="GDP-MANNOSE MANNOSYL HYDROLASE"/>
    <property type="match status" value="1"/>
</dbReference>
<keyword evidence="2" id="KW-0378">Hydrolase</keyword>
<organism evidence="6 7">
    <name type="scientific">Actinomyces radicidentis</name>
    <dbReference type="NCBI Taxonomy" id="111015"/>
    <lineage>
        <taxon>Bacteria</taxon>
        <taxon>Bacillati</taxon>
        <taxon>Actinomycetota</taxon>
        <taxon>Actinomycetes</taxon>
        <taxon>Actinomycetales</taxon>
        <taxon>Actinomycetaceae</taxon>
        <taxon>Actinomyces</taxon>
    </lineage>
</organism>
<dbReference type="SUPFAM" id="SSF55811">
    <property type="entry name" value="Nudix"/>
    <property type="match status" value="1"/>
</dbReference>
<keyword evidence="3" id="KW-0460">Magnesium</keyword>
<comment type="cofactor">
    <cofactor evidence="1">
        <name>Mg(2+)</name>
        <dbReference type="ChEBI" id="CHEBI:18420"/>
    </cofactor>
</comment>
<evidence type="ECO:0000256" key="1">
    <source>
        <dbReference type="ARBA" id="ARBA00001946"/>
    </source>
</evidence>
<dbReference type="EMBL" id="CP014228">
    <property type="protein sequence ID" value="AMD87872.1"/>
    <property type="molecule type" value="Genomic_DNA"/>
</dbReference>
<feature type="domain" description="Nudix hydrolase" evidence="5">
    <location>
        <begin position="46"/>
        <end position="197"/>
    </location>
</feature>
<dbReference type="AlphaFoldDB" id="A0A0X8JFY2"/>
<evidence type="ECO:0000256" key="4">
    <source>
        <dbReference type="SAM" id="MobiDB-lite"/>
    </source>
</evidence>
<name>A0A0X8JFY2_ACTRD</name>
<evidence type="ECO:0000259" key="5">
    <source>
        <dbReference type="PROSITE" id="PS51462"/>
    </source>
</evidence>
<dbReference type="InterPro" id="IPR015797">
    <property type="entry name" value="NUDIX_hydrolase-like_dom_sf"/>
</dbReference>
<sequence length="218" mass="23807">MSEGPGGLDHRVATTPDGRDPERVPENWRELLDPVEWSLNAEGLPARRAARVIALRHDPEPAILLVTGHDFGDADHWWAFTPGGGILPGESSLDAAVREMREETGVVLEPDELAGPVVRRSSRFVFNLVTARQDEEMFLAVLDAGRTAASEGADGEMDRSGWTDLEQEVLDSLRWWPLGALDAAVAEGTAVYPQALPVLARELLGGWDGVVREILEED</sequence>
<evidence type="ECO:0000256" key="3">
    <source>
        <dbReference type="ARBA" id="ARBA00022842"/>
    </source>
</evidence>
<reference evidence="7" key="1">
    <citation type="submission" date="2016-02" db="EMBL/GenBank/DDBJ databases">
        <authorList>
            <person name="Holder M.E."/>
            <person name="Ajami N.J."/>
            <person name="Petrosino J.F."/>
        </authorList>
    </citation>
    <scope>NUCLEOTIDE SEQUENCE [LARGE SCALE GENOMIC DNA]</scope>
    <source>
        <strain evidence="7">CCUG 36733</strain>
    </source>
</reference>
<proteinExistence type="predicted"/>
<dbReference type="InterPro" id="IPR000086">
    <property type="entry name" value="NUDIX_hydrolase_dom"/>
</dbReference>
<dbReference type="Pfam" id="PF00293">
    <property type="entry name" value="NUDIX"/>
    <property type="match status" value="1"/>
</dbReference>
<dbReference type="PROSITE" id="PS51462">
    <property type="entry name" value="NUDIX"/>
    <property type="match status" value="1"/>
</dbReference>
<dbReference type="CDD" id="cd04685">
    <property type="entry name" value="NUDIX_Hydrolase"/>
    <property type="match status" value="1"/>
</dbReference>
<evidence type="ECO:0000313" key="7">
    <source>
        <dbReference type="Proteomes" id="UP000065220"/>
    </source>
</evidence>
<dbReference type="Gene3D" id="3.90.79.10">
    <property type="entry name" value="Nucleoside Triphosphate Pyrophosphohydrolase"/>
    <property type="match status" value="1"/>
</dbReference>
<protein>
    <submittedName>
        <fullName evidence="6">DNA mismatch repair protein MutT</fullName>
    </submittedName>
</protein>
<dbReference type="PANTHER" id="PTHR43046:SF12">
    <property type="entry name" value="GDP-MANNOSE MANNOSYL HYDROLASE"/>
    <property type="match status" value="1"/>
</dbReference>